<reference evidence="2 3" key="1">
    <citation type="journal article" date="2020" name="Nat. Food">
        <title>A phased Vanilla planifolia genome enables genetic improvement of flavour and production.</title>
        <authorList>
            <person name="Hasing T."/>
            <person name="Tang H."/>
            <person name="Brym M."/>
            <person name="Khazi F."/>
            <person name="Huang T."/>
            <person name="Chambers A.H."/>
        </authorList>
    </citation>
    <scope>NUCLEOTIDE SEQUENCE [LARGE SCALE GENOMIC DNA]</scope>
    <source>
        <tissue evidence="2">Leaf</tissue>
    </source>
</reference>
<protein>
    <submittedName>
        <fullName evidence="2">Uncharacterized protein</fullName>
    </submittedName>
</protein>
<dbReference type="Proteomes" id="UP000639772">
    <property type="component" value="Chromosome 3"/>
</dbReference>
<accession>A0A835RMM1</accession>
<comment type="caution">
    <text evidence="2">The sequence shown here is derived from an EMBL/GenBank/DDBJ whole genome shotgun (WGS) entry which is preliminary data.</text>
</comment>
<organism evidence="2 3">
    <name type="scientific">Vanilla planifolia</name>
    <name type="common">Vanilla</name>
    <dbReference type="NCBI Taxonomy" id="51239"/>
    <lineage>
        <taxon>Eukaryota</taxon>
        <taxon>Viridiplantae</taxon>
        <taxon>Streptophyta</taxon>
        <taxon>Embryophyta</taxon>
        <taxon>Tracheophyta</taxon>
        <taxon>Spermatophyta</taxon>
        <taxon>Magnoliopsida</taxon>
        <taxon>Liliopsida</taxon>
        <taxon>Asparagales</taxon>
        <taxon>Orchidaceae</taxon>
        <taxon>Vanilloideae</taxon>
        <taxon>Vanilleae</taxon>
        <taxon>Vanilla</taxon>
    </lineage>
</organism>
<evidence type="ECO:0000256" key="1">
    <source>
        <dbReference type="SAM" id="MobiDB-lite"/>
    </source>
</evidence>
<name>A0A835RMM1_VANPL</name>
<dbReference type="AlphaFoldDB" id="A0A835RMM1"/>
<feature type="compositionally biased region" description="Acidic residues" evidence="1">
    <location>
        <begin position="11"/>
        <end position="24"/>
    </location>
</feature>
<evidence type="ECO:0000313" key="2">
    <source>
        <dbReference type="EMBL" id="KAG0491010.1"/>
    </source>
</evidence>
<feature type="region of interest" description="Disordered" evidence="1">
    <location>
        <begin position="1"/>
        <end position="24"/>
    </location>
</feature>
<dbReference type="OrthoDB" id="751756at2759"/>
<gene>
    <name evidence="2" type="ORF">HPP92_007873</name>
</gene>
<dbReference type="EMBL" id="JADCNM010000003">
    <property type="protein sequence ID" value="KAG0491010.1"/>
    <property type="molecule type" value="Genomic_DNA"/>
</dbReference>
<sequence>MEPANSFSDDGSVETVEDSIDGEEDYDLRSHVPLKDCTTVDNALFNSLGSVVRLTASNGNTIDPPPSSTDSVHLEPEVGMVFYSEEQAYAVYNTYAKRKGFSVKRVILVEGKMGLSGTGFTYAAMKAHGRSIPHIIQGNHALFSEQTVWLN</sequence>
<evidence type="ECO:0000313" key="3">
    <source>
        <dbReference type="Proteomes" id="UP000639772"/>
    </source>
</evidence>
<proteinExistence type="predicted"/>